<gene>
    <name evidence="2" type="ORF">E2C01_040424</name>
</gene>
<feature type="region of interest" description="Disordered" evidence="1">
    <location>
        <begin position="30"/>
        <end position="57"/>
    </location>
</feature>
<evidence type="ECO:0000313" key="2">
    <source>
        <dbReference type="EMBL" id="MPC46699.1"/>
    </source>
</evidence>
<dbReference type="AlphaFoldDB" id="A0A5B7FN93"/>
<accession>A0A5B7FN93</accession>
<organism evidence="2 3">
    <name type="scientific">Portunus trituberculatus</name>
    <name type="common">Swimming crab</name>
    <name type="synonym">Neptunus trituberculatus</name>
    <dbReference type="NCBI Taxonomy" id="210409"/>
    <lineage>
        <taxon>Eukaryota</taxon>
        <taxon>Metazoa</taxon>
        <taxon>Ecdysozoa</taxon>
        <taxon>Arthropoda</taxon>
        <taxon>Crustacea</taxon>
        <taxon>Multicrustacea</taxon>
        <taxon>Malacostraca</taxon>
        <taxon>Eumalacostraca</taxon>
        <taxon>Eucarida</taxon>
        <taxon>Decapoda</taxon>
        <taxon>Pleocyemata</taxon>
        <taxon>Brachyura</taxon>
        <taxon>Eubrachyura</taxon>
        <taxon>Portunoidea</taxon>
        <taxon>Portunidae</taxon>
        <taxon>Portuninae</taxon>
        <taxon>Portunus</taxon>
    </lineage>
</organism>
<dbReference type="Proteomes" id="UP000324222">
    <property type="component" value="Unassembled WGS sequence"/>
</dbReference>
<sequence length="79" mass="8575">MSGCGVSHHGLGCYHHLFIGFLPREARQASTHPCLTPAAPSTGRLTHPAPDHWGHAPRRVLQPRLSRQQLKGSSCSTSQ</sequence>
<keyword evidence="3" id="KW-1185">Reference proteome</keyword>
<proteinExistence type="predicted"/>
<protein>
    <submittedName>
        <fullName evidence="2">Uncharacterized protein</fullName>
    </submittedName>
</protein>
<reference evidence="2 3" key="1">
    <citation type="submission" date="2019-05" db="EMBL/GenBank/DDBJ databases">
        <title>Another draft genome of Portunus trituberculatus and its Hox gene families provides insights of decapod evolution.</title>
        <authorList>
            <person name="Jeong J.-H."/>
            <person name="Song I."/>
            <person name="Kim S."/>
            <person name="Choi T."/>
            <person name="Kim D."/>
            <person name="Ryu S."/>
            <person name="Kim W."/>
        </authorList>
    </citation>
    <scope>NUCLEOTIDE SEQUENCE [LARGE SCALE GENOMIC DNA]</scope>
    <source>
        <tissue evidence="2">Muscle</tissue>
    </source>
</reference>
<dbReference type="EMBL" id="VSRR010007331">
    <property type="protein sequence ID" value="MPC46699.1"/>
    <property type="molecule type" value="Genomic_DNA"/>
</dbReference>
<comment type="caution">
    <text evidence="2">The sequence shown here is derived from an EMBL/GenBank/DDBJ whole genome shotgun (WGS) entry which is preliminary data.</text>
</comment>
<evidence type="ECO:0000256" key="1">
    <source>
        <dbReference type="SAM" id="MobiDB-lite"/>
    </source>
</evidence>
<name>A0A5B7FN93_PORTR</name>
<evidence type="ECO:0000313" key="3">
    <source>
        <dbReference type="Proteomes" id="UP000324222"/>
    </source>
</evidence>